<keyword evidence="2" id="KW-0732">Signal</keyword>
<feature type="domain" description="IgGFc-binding protein N-terminal" evidence="3">
    <location>
        <begin position="134"/>
        <end position="448"/>
    </location>
</feature>
<dbReference type="Proteomes" id="UP000244193">
    <property type="component" value="Chromosome"/>
</dbReference>
<dbReference type="SUPFAM" id="SSF103647">
    <property type="entry name" value="TSP type-3 repeat"/>
    <property type="match status" value="1"/>
</dbReference>
<reference evidence="4 5" key="1">
    <citation type="submission" date="2018-04" db="EMBL/GenBank/DDBJ databases">
        <title>Genome sequencing of Flavobacterium sp. HYN0048.</title>
        <authorList>
            <person name="Yi H."/>
            <person name="Baek C."/>
        </authorList>
    </citation>
    <scope>NUCLEOTIDE SEQUENCE [LARGE SCALE GENOMIC DNA]</scope>
    <source>
        <strain evidence="4 5">HYN0048</strain>
    </source>
</reference>
<dbReference type="InterPro" id="IPR035234">
    <property type="entry name" value="IgGFc-bd_N"/>
</dbReference>
<feature type="region of interest" description="Disordered" evidence="1">
    <location>
        <begin position="765"/>
        <end position="822"/>
    </location>
</feature>
<dbReference type="OrthoDB" id="9765926at2"/>
<dbReference type="NCBIfam" id="TIGR04131">
    <property type="entry name" value="Bac_Flav_CTERM"/>
    <property type="match status" value="1"/>
</dbReference>
<dbReference type="Pfam" id="PF13585">
    <property type="entry name" value="CHU_C"/>
    <property type="match status" value="1"/>
</dbReference>
<dbReference type="RefSeq" id="WP_108370755.1">
    <property type="nucleotide sequence ID" value="NZ_CP028811.1"/>
</dbReference>
<dbReference type="EMBL" id="CP028811">
    <property type="protein sequence ID" value="AWA30169.1"/>
    <property type="molecule type" value="Genomic_DNA"/>
</dbReference>
<dbReference type="KEGG" id="fmg:HYN48_08780"/>
<organism evidence="4 5">
    <name type="scientific">Flavobacterium magnum</name>
    <dbReference type="NCBI Taxonomy" id="2162713"/>
    <lineage>
        <taxon>Bacteria</taxon>
        <taxon>Pseudomonadati</taxon>
        <taxon>Bacteroidota</taxon>
        <taxon>Flavobacteriia</taxon>
        <taxon>Flavobacteriales</taxon>
        <taxon>Flavobacteriaceae</taxon>
        <taxon>Flavobacterium</taxon>
    </lineage>
</organism>
<protein>
    <submittedName>
        <fullName evidence="4">Gliding motility protein</fullName>
    </submittedName>
</protein>
<evidence type="ECO:0000313" key="5">
    <source>
        <dbReference type="Proteomes" id="UP000244193"/>
    </source>
</evidence>
<evidence type="ECO:0000256" key="2">
    <source>
        <dbReference type="SAM" id="SignalP"/>
    </source>
</evidence>
<evidence type="ECO:0000259" key="3">
    <source>
        <dbReference type="Pfam" id="PF17517"/>
    </source>
</evidence>
<evidence type="ECO:0000313" key="4">
    <source>
        <dbReference type="EMBL" id="AWA30169.1"/>
    </source>
</evidence>
<name>A0A2S0RF63_9FLAO</name>
<accession>A0A2S0RF63</accession>
<sequence length="1690" mass="180997">MKKVLLFWCLLLAANCFPQFSKTHYIPPLSNSDAQEPQGQFIYISCPSLTPVNFRIIALGGAVVNGTVTRDNPYVFNIGAGFETQLLVSAVNVNSVMQNKGYIVEAEDQVYVTVRMTTTPMNFQGGGLVSKGLAALGTEFRVGAFINTLIPSITENHYTFASVLATDNNTEVTFAPPPGNTTITLINHEAFANSPQTVTLNRGESFTIAVQGTNNANADGLIGTLITSNKPIAVNCGSIAGTNGDAQNLDLGFDQIVSAERTGTEYIFIKGNGLDVVERPLIVANEPDTDVFLNGDTSPVATLDAGQYLSLSGSNYGPDGNLYIRTSHNAFAYQGMGGQISQANQNMCFLPPLSCETPRVIDNIPLINEIGTLTDFIGTVNIVTETGASLNFIINGQTYAFADLPPGITANGPFSVPGNPAYQTYTFQGLQGNISVYSTNQVYLSYFGSSGAATYGGFYSGFTFKPEIAFKNLDTGLASNCIPNIELSVNALTAFDEFQWYFNDVPISGAINRTFIPDAPGFYYVKAGISACNTELISDKIPVSSCAPDGDGDGVNDNADIDLDNDGIANCFESYGDAALDLSATNTGQIQVGTYSNQYAFASGASTGPQVPAPFTGGSDGSFVVETAAGLGNTTSEQFTFANPASIVVAYPDISAIENLLTSNGEYTLQVPENKTITLLNPDDQLLVDTNYDGFFESGITEFSSFEIRFRINGGLPVNAGSGTFSFRARDISTLRFIQKNLIDGSNIKSTFTLSLSCLPKDTDGDGVPDLGDSDSDNDAIPDRIEASGNLTPGAVTTDTNRNGMDDAVEPGLGQRDTDGDTVPDFYDLDSDNDGIYDITESGSNASDSDSDGRVDGAAFGTNGLSDALETTPDNGILNFGIANSDGLDSIPDSQSADSDGDGCYDVIEAGFDDGDGNGKLGLSPESVNLSNGLVTSAAGYSELPNNNYTTAAPIVIVLQPQDQTGCELQQVTFTVESNEVNGYKWQVGTDETGYADLTNNSQYTGADTASLTVAALSPSMSGYRYRVVMQKDGNSCGLISDPAILTVNARPVVAASITLVQCESDLDHLADFNLREKENQISANATNETFSYFSTQNAAETNDTNEQITNELAYNNSNGNTIWVRIVNSNGCYNVTRMDLIVSATQIPAGFSRSFSECDDFIDTNQDDHDGIAGFDFSSVTADINAILGNSSNYTVRYYKKEADALQENDALGNPLSIGDISNYRNVGYPTEQQIWVRVESTADNACFGLGPYITLTVEPLPVFHEVAVQKQCDRDLTDNAIDYDFPTTGLQQAILQGQTGVTVAYYDQDNNALPSPLPNPFRTATQDIRVVLTNDSGRRCVEGGIISFVVYARPIAHPVTVAARCDDLPNDTDGKVVFDTSAVEATLLQGQMGFVVKYFAEDGTPIPSPFPVTYESFSQNVTAIVENPLNPDCSDTTTISFTVHPLPEILEDHTEIICTGIVNESVTLFAGLANGNPGRFNYEWARNGVLIPNAITDRLTVNEDGVYTTRIIDKVTGCFRTRANTVVYSEVATITSVDINDLSDANSVQVNATGAGKYEYSLDDGPFQDSAYFNNVTAGFHEIVVNDKNGCGTTAKTIAVVGAPPFFTPNGDGYNDYWKIKGVNALFHTKSVVYIFDRYGKLLKEIPSGTDIGWDGVYNGNPLPADDYWFLLKLDDGRTARGHFTLKR</sequence>
<gene>
    <name evidence="4" type="ORF">HYN48_08780</name>
</gene>
<dbReference type="InterPro" id="IPR028974">
    <property type="entry name" value="TSP_type-3_rpt"/>
</dbReference>
<evidence type="ECO:0000256" key="1">
    <source>
        <dbReference type="SAM" id="MobiDB-lite"/>
    </source>
</evidence>
<feature type="chain" id="PRO_5015547125" evidence="2">
    <location>
        <begin position="22"/>
        <end position="1690"/>
    </location>
</feature>
<dbReference type="Pfam" id="PF17517">
    <property type="entry name" value="IgGFc_binding"/>
    <property type="match status" value="1"/>
</dbReference>
<feature type="compositionally biased region" description="Polar residues" evidence="1">
    <location>
        <begin position="789"/>
        <end position="803"/>
    </location>
</feature>
<keyword evidence="5" id="KW-1185">Reference proteome</keyword>
<dbReference type="GO" id="GO:0005509">
    <property type="term" value="F:calcium ion binding"/>
    <property type="evidence" value="ECO:0007669"/>
    <property type="project" value="InterPro"/>
</dbReference>
<feature type="signal peptide" evidence="2">
    <location>
        <begin position="1"/>
        <end position="21"/>
    </location>
</feature>
<dbReference type="InterPro" id="IPR026341">
    <property type="entry name" value="T9SS_type_B"/>
</dbReference>
<proteinExistence type="predicted"/>